<name>A0A919W140_9ACTN</name>
<dbReference type="PANTHER" id="PTHR35010">
    <property type="entry name" value="BLL4672 PROTEIN-RELATED"/>
    <property type="match status" value="1"/>
</dbReference>
<proteinExistence type="predicted"/>
<protein>
    <submittedName>
        <fullName evidence="2">Transcriptional regulator</fullName>
    </submittedName>
</protein>
<dbReference type="Gene3D" id="1.10.260.40">
    <property type="entry name" value="lambda repressor-like DNA-binding domains"/>
    <property type="match status" value="1"/>
</dbReference>
<dbReference type="InterPro" id="IPR001387">
    <property type="entry name" value="Cro/C1-type_HTH"/>
</dbReference>
<dbReference type="GO" id="GO:0003677">
    <property type="term" value="F:DNA binding"/>
    <property type="evidence" value="ECO:0007669"/>
    <property type="project" value="InterPro"/>
</dbReference>
<dbReference type="AlphaFoldDB" id="A0A919W140"/>
<dbReference type="CDD" id="cd00093">
    <property type="entry name" value="HTH_XRE"/>
    <property type="match status" value="1"/>
</dbReference>
<accession>A0A919W140</accession>
<dbReference type="EMBL" id="BOQP01000027">
    <property type="protein sequence ID" value="GIM76168.1"/>
    <property type="molecule type" value="Genomic_DNA"/>
</dbReference>
<comment type="caution">
    <text evidence="2">The sequence shown here is derived from an EMBL/GenBank/DDBJ whole genome shotgun (WGS) entry which is preliminary data.</text>
</comment>
<keyword evidence="3" id="KW-1185">Reference proteome</keyword>
<dbReference type="SUPFAM" id="SSF47413">
    <property type="entry name" value="lambda repressor-like DNA-binding domains"/>
    <property type="match status" value="1"/>
</dbReference>
<dbReference type="Proteomes" id="UP000680865">
    <property type="component" value="Unassembled WGS sequence"/>
</dbReference>
<evidence type="ECO:0000259" key="1">
    <source>
        <dbReference type="PROSITE" id="PS50943"/>
    </source>
</evidence>
<dbReference type="InterPro" id="IPR041413">
    <property type="entry name" value="MLTR_LBD"/>
</dbReference>
<dbReference type="InterPro" id="IPR010982">
    <property type="entry name" value="Lambda_DNA-bd_dom_sf"/>
</dbReference>
<dbReference type="Pfam" id="PF17765">
    <property type="entry name" value="MLTR_LBD"/>
    <property type="match status" value="1"/>
</dbReference>
<feature type="domain" description="HTH cro/C1-type" evidence="1">
    <location>
        <begin position="63"/>
        <end position="110"/>
    </location>
</feature>
<gene>
    <name evidence="2" type="ORF">Aco04nite_49020</name>
</gene>
<dbReference type="PROSITE" id="PS50943">
    <property type="entry name" value="HTH_CROC1"/>
    <property type="match status" value="1"/>
</dbReference>
<dbReference type="PANTHER" id="PTHR35010:SF2">
    <property type="entry name" value="BLL4672 PROTEIN"/>
    <property type="match status" value="1"/>
</dbReference>
<evidence type="ECO:0000313" key="3">
    <source>
        <dbReference type="Proteomes" id="UP000680865"/>
    </source>
</evidence>
<reference evidence="2" key="1">
    <citation type="submission" date="2021-03" db="EMBL/GenBank/DDBJ databases">
        <title>Whole genome shotgun sequence of Actinoplanes consettensis NBRC 14913.</title>
        <authorList>
            <person name="Komaki H."/>
            <person name="Tamura T."/>
        </authorList>
    </citation>
    <scope>NUCLEOTIDE SEQUENCE</scope>
    <source>
        <strain evidence="2">NBRC 14913</strain>
    </source>
</reference>
<dbReference type="Gene3D" id="3.30.450.180">
    <property type="match status" value="1"/>
</dbReference>
<dbReference type="Pfam" id="PF13560">
    <property type="entry name" value="HTH_31"/>
    <property type="match status" value="1"/>
</dbReference>
<organism evidence="2 3">
    <name type="scientific">Winogradskya consettensis</name>
    <dbReference type="NCBI Taxonomy" id="113560"/>
    <lineage>
        <taxon>Bacteria</taxon>
        <taxon>Bacillati</taxon>
        <taxon>Actinomycetota</taxon>
        <taxon>Actinomycetes</taxon>
        <taxon>Micromonosporales</taxon>
        <taxon>Micromonosporaceae</taxon>
        <taxon>Winogradskya</taxon>
    </lineage>
</organism>
<sequence>MNPRHLACAPDRECYTLAGAGRRAYSRAMAHESPLGQFLRARRAQVDPAETGLAAGGDRRVPGLRREEVAVLAGVSADYYARLEQGRERHPSAQILDAIARAFRFNADSRSHLYRLAGLNPGLRPTAAGDLVHPALLNLMDGFPRTAAYIVGPAFDVLATNPLGTALLAPFGTRPRMVRVVFTNPLARTFFDDWTALADTLVQALRLNAGLFPADPDILAVLEDLADCPDFTQRWDRQGVGALPRTDKTFHHPEAGRIDLTYQSFDVREAPGQQLHVGTARPGSRSEQALTYLGAVHA</sequence>
<dbReference type="SMART" id="SM00530">
    <property type="entry name" value="HTH_XRE"/>
    <property type="match status" value="1"/>
</dbReference>
<evidence type="ECO:0000313" key="2">
    <source>
        <dbReference type="EMBL" id="GIM76168.1"/>
    </source>
</evidence>